<dbReference type="EMBL" id="JAIHOM010000041">
    <property type="protein sequence ID" value="MCW6036625.1"/>
    <property type="molecule type" value="Genomic_DNA"/>
</dbReference>
<dbReference type="NCBIfam" id="NF008697">
    <property type="entry name" value="PRK11713.4-1"/>
    <property type="match status" value="1"/>
</dbReference>
<dbReference type="InterPro" id="IPR029026">
    <property type="entry name" value="tRNA_m1G_MTases_N"/>
</dbReference>
<evidence type="ECO:0000256" key="6">
    <source>
        <dbReference type="ARBA" id="ARBA00022552"/>
    </source>
</evidence>
<organism evidence="15 16">
    <name type="scientific">Spirulina subsalsa FACHB-351</name>
    <dbReference type="NCBI Taxonomy" id="234711"/>
    <lineage>
        <taxon>Bacteria</taxon>
        <taxon>Bacillati</taxon>
        <taxon>Cyanobacteriota</taxon>
        <taxon>Cyanophyceae</taxon>
        <taxon>Spirulinales</taxon>
        <taxon>Spirulinaceae</taxon>
        <taxon>Spirulina</taxon>
    </lineage>
</organism>
<keyword evidence="9 12" id="KW-0949">S-adenosyl-L-methionine</keyword>
<dbReference type="InterPro" id="IPR046886">
    <property type="entry name" value="RsmE_MTase_dom"/>
</dbReference>
<proteinExistence type="inferred from homology"/>
<evidence type="ECO:0000256" key="8">
    <source>
        <dbReference type="ARBA" id="ARBA00022679"/>
    </source>
</evidence>
<feature type="domain" description="Ribosomal RNA small subunit methyltransferase E PUA-like" evidence="14">
    <location>
        <begin position="24"/>
        <end position="63"/>
    </location>
</feature>
<dbReference type="InterPro" id="IPR046887">
    <property type="entry name" value="RsmE_PUA-like"/>
</dbReference>
<comment type="caution">
    <text evidence="15">The sequence shown here is derived from an EMBL/GenBank/DDBJ whole genome shotgun (WGS) entry which is preliminary data.</text>
</comment>
<evidence type="ECO:0000256" key="5">
    <source>
        <dbReference type="ARBA" id="ARBA00022490"/>
    </source>
</evidence>
<evidence type="ECO:0000259" key="13">
    <source>
        <dbReference type="Pfam" id="PF04452"/>
    </source>
</evidence>
<evidence type="ECO:0000256" key="12">
    <source>
        <dbReference type="PIRNR" id="PIRNR015601"/>
    </source>
</evidence>
<comment type="catalytic activity">
    <reaction evidence="11 12">
        <text>uridine(1498) in 16S rRNA + S-adenosyl-L-methionine = N(3)-methyluridine(1498) in 16S rRNA + S-adenosyl-L-homocysteine + H(+)</text>
        <dbReference type="Rhea" id="RHEA:42920"/>
        <dbReference type="Rhea" id="RHEA-COMP:10283"/>
        <dbReference type="Rhea" id="RHEA-COMP:10284"/>
        <dbReference type="ChEBI" id="CHEBI:15378"/>
        <dbReference type="ChEBI" id="CHEBI:57856"/>
        <dbReference type="ChEBI" id="CHEBI:59789"/>
        <dbReference type="ChEBI" id="CHEBI:65315"/>
        <dbReference type="ChEBI" id="CHEBI:74502"/>
        <dbReference type="EC" id="2.1.1.193"/>
    </reaction>
</comment>
<keyword evidence="16" id="KW-1185">Reference proteome</keyword>
<dbReference type="InterPro" id="IPR006700">
    <property type="entry name" value="RsmE"/>
</dbReference>
<evidence type="ECO:0000256" key="3">
    <source>
        <dbReference type="ARBA" id="ARBA00012328"/>
    </source>
</evidence>
<comment type="similarity">
    <text evidence="2 12">Belongs to the RNA methyltransferase RsmE family.</text>
</comment>
<comment type="subcellular location">
    <subcellularLocation>
        <location evidence="1 12">Cytoplasm</location>
    </subcellularLocation>
</comment>
<evidence type="ECO:0000256" key="9">
    <source>
        <dbReference type="ARBA" id="ARBA00022691"/>
    </source>
</evidence>
<dbReference type="Gene3D" id="3.40.1280.10">
    <property type="match status" value="1"/>
</dbReference>
<dbReference type="Proteomes" id="UP001526426">
    <property type="component" value="Unassembled WGS sequence"/>
</dbReference>
<evidence type="ECO:0000259" key="14">
    <source>
        <dbReference type="Pfam" id="PF20260"/>
    </source>
</evidence>
<dbReference type="CDD" id="cd18084">
    <property type="entry name" value="RsmE-like"/>
    <property type="match status" value="1"/>
</dbReference>
<protein>
    <recommendedName>
        <fullName evidence="4 12">Ribosomal RNA small subunit methyltransferase E</fullName>
        <ecNumber evidence="3 12">2.1.1.193</ecNumber>
    </recommendedName>
</protein>
<gene>
    <name evidence="15" type="ORF">K4A83_10165</name>
</gene>
<keyword evidence="6 12" id="KW-0698">rRNA processing</keyword>
<dbReference type="NCBIfam" id="TIGR00046">
    <property type="entry name" value="RsmE family RNA methyltransferase"/>
    <property type="match status" value="1"/>
</dbReference>
<dbReference type="GO" id="GO:0008168">
    <property type="term" value="F:methyltransferase activity"/>
    <property type="evidence" value="ECO:0007669"/>
    <property type="project" value="UniProtKB-KW"/>
</dbReference>
<comment type="function">
    <text evidence="10 12">Specifically methylates the N3 position of the uracil ring of uridine 1498 (m3U1498) in 16S rRNA. Acts on the fully assembled 30S ribosomal subunit.</text>
</comment>
<sequence length="250" mass="27558">MANRSQLQRLTITPSQCQGVQIRLTSDQEHYLLRVLRLGKGDRFIALLAEVGEAWIAQITDEGAMLSQPLEGNRELPVALSLMVALPKGNGFEEIVRCCTELGVVEFIPVISDRTLLKPSPQKVTRWRKIAQEAAEQSERIVIPTLWDPLPLKAALTPLDLNSKLGYWALARGADQHLMHHLIHNTPSESIPEIILATGPEGGWTASEVAQAREKGFQVISLGERILRAVTAPIVAASLLAAWYEQGKQP</sequence>
<dbReference type="SUPFAM" id="SSF88697">
    <property type="entry name" value="PUA domain-like"/>
    <property type="match status" value="1"/>
</dbReference>
<evidence type="ECO:0000313" key="16">
    <source>
        <dbReference type="Proteomes" id="UP001526426"/>
    </source>
</evidence>
<keyword evidence="7 12" id="KW-0489">Methyltransferase</keyword>
<name>A0ABT3L6L0_9CYAN</name>
<evidence type="ECO:0000256" key="7">
    <source>
        <dbReference type="ARBA" id="ARBA00022603"/>
    </source>
</evidence>
<evidence type="ECO:0000313" key="15">
    <source>
        <dbReference type="EMBL" id="MCW6036625.1"/>
    </source>
</evidence>
<reference evidence="15 16" key="1">
    <citation type="submission" date="2021-08" db="EMBL/GenBank/DDBJ databases">
        <title>Draft genome sequence of Spirulina subsalsa with high tolerance to salinity and hype-accumulation of phycocyanin.</title>
        <authorList>
            <person name="Pei H."/>
            <person name="Jiang L."/>
        </authorList>
    </citation>
    <scope>NUCLEOTIDE SEQUENCE [LARGE SCALE GENOMIC DNA]</scope>
    <source>
        <strain evidence="15 16">FACHB-351</strain>
    </source>
</reference>
<feature type="domain" description="Ribosomal RNA small subunit methyltransferase E methyltransferase" evidence="13">
    <location>
        <begin position="75"/>
        <end position="240"/>
    </location>
</feature>
<dbReference type="PANTHER" id="PTHR30027">
    <property type="entry name" value="RIBOSOMAL RNA SMALL SUBUNIT METHYLTRANSFERASE E"/>
    <property type="match status" value="1"/>
</dbReference>
<dbReference type="PIRSF" id="PIRSF015601">
    <property type="entry name" value="MTase_slr0722"/>
    <property type="match status" value="1"/>
</dbReference>
<evidence type="ECO:0000256" key="1">
    <source>
        <dbReference type="ARBA" id="ARBA00004496"/>
    </source>
</evidence>
<evidence type="ECO:0000256" key="2">
    <source>
        <dbReference type="ARBA" id="ARBA00005528"/>
    </source>
</evidence>
<dbReference type="InterPro" id="IPR015947">
    <property type="entry name" value="PUA-like_sf"/>
</dbReference>
<keyword evidence="5 12" id="KW-0963">Cytoplasm</keyword>
<dbReference type="EC" id="2.1.1.193" evidence="3 12"/>
<dbReference type="InterPro" id="IPR029028">
    <property type="entry name" value="Alpha/beta_knot_MTases"/>
</dbReference>
<dbReference type="Pfam" id="PF04452">
    <property type="entry name" value="Methyltrans_RNA"/>
    <property type="match status" value="1"/>
</dbReference>
<dbReference type="GO" id="GO:0032259">
    <property type="term" value="P:methylation"/>
    <property type="evidence" value="ECO:0007669"/>
    <property type="project" value="UniProtKB-KW"/>
</dbReference>
<accession>A0ABT3L6L0</accession>
<evidence type="ECO:0000256" key="11">
    <source>
        <dbReference type="ARBA" id="ARBA00047944"/>
    </source>
</evidence>
<dbReference type="Pfam" id="PF20260">
    <property type="entry name" value="PUA_4"/>
    <property type="match status" value="1"/>
</dbReference>
<evidence type="ECO:0000256" key="4">
    <source>
        <dbReference type="ARBA" id="ARBA00013673"/>
    </source>
</evidence>
<dbReference type="PANTHER" id="PTHR30027:SF3">
    <property type="entry name" value="16S RRNA (URACIL(1498)-N(3))-METHYLTRANSFERASE"/>
    <property type="match status" value="1"/>
</dbReference>
<evidence type="ECO:0000256" key="10">
    <source>
        <dbReference type="ARBA" id="ARBA00025699"/>
    </source>
</evidence>
<keyword evidence="8 12" id="KW-0808">Transferase</keyword>
<dbReference type="SUPFAM" id="SSF75217">
    <property type="entry name" value="alpha/beta knot"/>
    <property type="match status" value="1"/>
</dbReference>
<dbReference type="RefSeq" id="WP_265264408.1">
    <property type="nucleotide sequence ID" value="NZ_JAIHOM010000041.1"/>
</dbReference>